<evidence type="ECO:0000256" key="3">
    <source>
        <dbReference type="ARBA" id="ARBA00023163"/>
    </source>
</evidence>
<sequence>MSSIPRPNSVSSLPSTSGTTTENDRRRRDNLNDKIQQLLDKIPEDYFQDYYRRKDVIDMDDAQMTPGSNGLGSAGSVSAKLKGTGTKDGKPNKGQILTQAVEYITKLQGHVDARNREEVELILRVKELSKQMEAPVNDINLENTSAEVALAKIGVGPLASVADEYFENADLRIGFEGPNLDNGS</sequence>
<dbReference type="GO" id="GO:0046983">
    <property type="term" value="F:protein dimerization activity"/>
    <property type="evidence" value="ECO:0007669"/>
    <property type="project" value="InterPro"/>
</dbReference>
<gene>
    <name evidence="7" type="ORF">LANO_0A04368G</name>
</gene>
<evidence type="ECO:0000256" key="1">
    <source>
        <dbReference type="ARBA" id="ARBA00004123"/>
    </source>
</evidence>
<dbReference type="InterPro" id="IPR036638">
    <property type="entry name" value="HLH_DNA-bd_sf"/>
</dbReference>
<feature type="compositionally biased region" description="Polar residues" evidence="5">
    <location>
        <begin position="1"/>
        <end position="21"/>
    </location>
</feature>
<dbReference type="SMART" id="SM00353">
    <property type="entry name" value="HLH"/>
    <property type="match status" value="1"/>
</dbReference>
<keyword evidence="8" id="KW-1185">Reference proteome</keyword>
<organism evidence="7 8">
    <name type="scientific">Lachancea nothofagi CBS 11611</name>
    <dbReference type="NCBI Taxonomy" id="1266666"/>
    <lineage>
        <taxon>Eukaryota</taxon>
        <taxon>Fungi</taxon>
        <taxon>Dikarya</taxon>
        <taxon>Ascomycota</taxon>
        <taxon>Saccharomycotina</taxon>
        <taxon>Saccharomycetes</taxon>
        <taxon>Saccharomycetales</taxon>
        <taxon>Saccharomycetaceae</taxon>
        <taxon>Lachancea</taxon>
    </lineage>
</organism>
<keyword evidence="4" id="KW-0539">Nucleus</keyword>
<dbReference type="InterPro" id="IPR011598">
    <property type="entry name" value="bHLH_dom"/>
</dbReference>
<dbReference type="Gene3D" id="4.10.280.10">
    <property type="entry name" value="Helix-loop-helix DNA-binding domain"/>
    <property type="match status" value="1"/>
</dbReference>
<dbReference type="InterPro" id="IPR051732">
    <property type="entry name" value="USF"/>
</dbReference>
<name>A0A1G4IQV3_9SACH</name>
<evidence type="ECO:0000313" key="7">
    <source>
        <dbReference type="EMBL" id="SCU78888.1"/>
    </source>
</evidence>
<dbReference type="SUPFAM" id="SSF47459">
    <property type="entry name" value="HLH, helix-loop-helix DNA-binding domain"/>
    <property type="match status" value="1"/>
</dbReference>
<dbReference type="Proteomes" id="UP000189911">
    <property type="component" value="Chromosome A"/>
</dbReference>
<dbReference type="Pfam" id="PF00010">
    <property type="entry name" value="HLH"/>
    <property type="match status" value="1"/>
</dbReference>
<dbReference type="GO" id="GO:0005634">
    <property type="term" value="C:nucleus"/>
    <property type="evidence" value="ECO:0007669"/>
    <property type="project" value="UniProtKB-SubCell"/>
</dbReference>
<dbReference type="PANTHER" id="PTHR46117:SF3">
    <property type="entry name" value="FI24210P1"/>
    <property type="match status" value="1"/>
</dbReference>
<dbReference type="AlphaFoldDB" id="A0A1G4IQV3"/>
<feature type="domain" description="BHLH" evidence="6">
    <location>
        <begin position="15"/>
        <end position="107"/>
    </location>
</feature>
<reference evidence="8" key="1">
    <citation type="submission" date="2016-03" db="EMBL/GenBank/DDBJ databases">
        <authorList>
            <person name="Devillers Hugo."/>
        </authorList>
    </citation>
    <scope>NUCLEOTIDE SEQUENCE [LARGE SCALE GENOMIC DNA]</scope>
</reference>
<evidence type="ECO:0000256" key="2">
    <source>
        <dbReference type="ARBA" id="ARBA00023015"/>
    </source>
</evidence>
<evidence type="ECO:0000259" key="6">
    <source>
        <dbReference type="PROSITE" id="PS50888"/>
    </source>
</evidence>
<comment type="subcellular location">
    <subcellularLocation>
        <location evidence="1">Nucleus</location>
    </subcellularLocation>
</comment>
<evidence type="ECO:0000256" key="4">
    <source>
        <dbReference type="ARBA" id="ARBA00023242"/>
    </source>
</evidence>
<accession>A0A1G4IQV3</accession>
<keyword evidence="3" id="KW-0804">Transcription</keyword>
<dbReference type="EMBL" id="LT598449">
    <property type="protein sequence ID" value="SCU78888.1"/>
    <property type="molecule type" value="Genomic_DNA"/>
</dbReference>
<dbReference type="PANTHER" id="PTHR46117">
    <property type="entry name" value="FI24210P1"/>
    <property type="match status" value="1"/>
</dbReference>
<protein>
    <submittedName>
        <fullName evidence="7">LANO_0A04368g1_1</fullName>
    </submittedName>
</protein>
<proteinExistence type="predicted"/>
<feature type="region of interest" description="Disordered" evidence="5">
    <location>
        <begin position="1"/>
        <end position="36"/>
    </location>
</feature>
<dbReference type="GO" id="GO:0000978">
    <property type="term" value="F:RNA polymerase II cis-regulatory region sequence-specific DNA binding"/>
    <property type="evidence" value="ECO:0007669"/>
    <property type="project" value="TreeGrafter"/>
</dbReference>
<dbReference type="CDD" id="cd11387">
    <property type="entry name" value="bHLHzip_USF_MITF"/>
    <property type="match status" value="1"/>
</dbReference>
<dbReference type="GO" id="GO:0000981">
    <property type="term" value="F:DNA-binding transcription factor activity, RNA polymerase II-specific"/>
    <property type="evidence" value="ECO:0007669"/>
    <property type="project" value="TreeGrafter"/>
</dbReference>
<evidence type="ECO:0000313" key="8">
    <source>
        <dbReference type="Proteomes" id="UP000189911"/>
    </source>
</evidence>
<dbReference type="PROSITE" id="PS50888">
    <property type="entry name" value="BHLH"/>
    <property type="match status" value="1"/>
</dbReference>
<feature type="compositionally biased region" description="Basic and acidic residues" evidence="5">
    <location>
        <begin position="22"/>
        <end position="32"/>
    </location>
</feature>
<keyword evidence="2" id="KW-0805">Transcription regulation</keyword>
<evidence type="ECO:0000256" key="5">
    <source>
        <dbReference type="SAM" id="MobiDB-lite"/>
    </source>
</evidence>
<dbReference type="OrthoDB" id="690068at2759"/>